<name>A0A0F9A0M8_9ZZZZ</name>
<evidence type="ECO:0000313" key="1">
    <source>
        <dbReference type="EMBL" id="KKK99787.1"/>
    </source>
</evidence>
<organism evidence="1">
    <name type="scientific">marine sediment metagenome</name>
    <dbReference type="NCBI Taxonomy" id="412755"/>
    <lineage>
        <taxon>unclassified sequences</taxon>
        <taxon>metagenomes</taxon>
        <taxon>ecological metagenomes</taxon>
    </lineage>
</organism>
<comment type="caution">
    <text evidence="1">The sequence shown here is derived from an EMBL/GenBank/DDBJ whole genome shotgun (WGS) entry which is preliminary data.</text>
</comment>
<protein>
    <submittedName>
        <fullName evidence="1">Uncharacterized protein</fullName>
    </submittedName>
</protein>
<feature type="non-terminal residue" evidence="1">
    <location>
        <position position="280"/>
    </location>
</feature>
<reference evidence="1" key="1">
    <citation type="journal article" date="2015" name="Nature">
        <title>Complex archaea that bridge the gap between prokaryotes and eukaryotes.</title>
        <authorList>
            <person name="Spang A."/>
            <person name="Saw J.H."/>
            <person name="Jorgensen S.L."/>
            <person name="Zaremba-Niedzwiedzka K."/>
            <person name="Martijn J."/>
            <person name="Lind A.E."/>
            <person name="van Eijk R."/>
            <person name="Schleper C."/>
            <person name="Guy L."/>
            <person name="Ettema T.J."/>
        </authorList>
    </citation>
    <scope>NUCLEOTIDE SEQUENCE</scope>
</reference>
<dbReference type="EMBL" id="LAZR01045053">
    <property type="protein sequence ID" value="KKK99787.1"/>
    <property type="molecule type" value="Genomic_DNA"/>
</dbReference>
<gene>
    <name evidence="1" type="ORF">LCGC14_2629250</name>
</gene>
<sequence>MGKCKTYIPKYFISLRESINSKQDITLAKKVILSFLKEYFKDNNNKFYRTRFNVNFINKFFLELVPTQYPELSTVPLFRIQSVITNFINYLTLQNVLNRNIQKEIINSLKNQTDFEKELDTKKMSSSPSITNFGSLNREEIIEICNKIIEYSLSLNEISEDEIRFNHVISYFEKKSNKIIIKAILELFKTVEDTLFLKILFFIDTFLKIDTFPSKIIKILKKYSRQDDFYFRLLMLYQTFFLSGYIIEKSFLQLINELKVEKKNFFRYVTNIIVYCDNQQ</sequence>
<proteinExistence type="predicted"/>
<accession>A0A0F9A0M8</accession>
<dbReference type="AlphaFoldDB" id="A0A0F9A0M8"/>